<evidence type="ECO:0000313" key="3">
    <source>
        <dbReference type="Proteomes" id="UP000238649"/>
    </source>
</evidence>
<organism evidence="2 3">
    <name type="scientific">Aliarcobacter cryaerophilus</name>
    <dbReference type="NCBI Taxonomy" id="28198"/>
    <lineage>
        <taxon>Bacteria</taxon>
        <taxon>Pseudomonadati</taxon>
        <taxon>Campylobacterota</taxon>
        <taxon>Epsilonproteobacteria</taxon>
        <taxon>Campylobacterales</taxon>
        <taxon>Arcobacteraceae</taxon>
        <taxon>Aliarcobacter</taxon>
    </lineage>
</organism>
<name>A0A2S9SSW7_9BACT</name>
<comment type="caution">
    <text evidence="2">The sequence shown here is derived from an EMBL/GenBank/DDBJ whole genome shotgun (WGS) entry which is preliminary data.</text>
</comment>
<evidence type="ECO:0000259" key="1">
    <source>
        <dbReference type="Pfam" id="PF02169"/>
    </source>
</evidence>
<accession>A0A2S9SSW7</accession>
<dbReference type="Pfam" id="PF02169">
    <property type="entry name" value="LPP20"/>
    <property type="match status" value="1"/>
</dbReference>
<gene>
    <name evidence="2" type="ORF">CJ671_06570</name>
</gene>
<sequence length="189" mass="21251">MYYYFKINILRINMSILKKALSIFLVLSSSILFVSCSSKNEDINEIAVTECVIAGAIAPLWACGNYREENRFVAVGSAPMSKLGHDFSRREALANARTNLVNDIELEVKNKVESYMNSTGLKESENIERVVTMVSRQTSSMTLKESKQISSWENPNDNFIYILVAIPKANIEKTINSEVQKALDSLDKI</sequence>
<dbReference type="Gene3D" id="3.10.129.140">
    <property type="entry name" value="Helicobacter TNF-alpha-Inducing protein"/>
    <property type="match status" value="1"/>
</dbReference>
<evidence type="ECO:0000313" key="2">
    <source>
        <dbReference type="EMBL" id="PRM89671.1"/>
    </source>
</evidence>
<feature type="domain" description="Lipoprotein LPP20-like" evidence="1">
    <location>
        <begin position="59"/>
        <end position="163"/>
    </location>
</feature>
<dbReference type="OrthoDB" id="5346721at2"/>
<dbReference type="InterPro" id="IPR024952">
    <property type="entry name" value="LPP20-like_dom"/>
</dbReference>
<proteinExistence type="predicted"/>
<reference evidence="2 3" key="1">
    <citation type="submission" date="2017-09" db="EMBL/GenBank/DDBJ databases">
        <title>Reassesment of A. cryaerophilus.</title>
        <authorList>
            <person name="Perez-Cataluna A."/>
            <person name="Collado L."/>
            <person name="Salgado O."/>
            <person name="Lefinanco V."/>
            <person name="Figueras M.J."/>
        </authorList>
    </citation>
    <scope>NUCLEOTIDE SEQUENCE [LARGE SCALE GENOMIC DNA]</scope>
    <source>
        <strain evidence="2 3">LMG 9871</strain>
    </source>
</reference>
<dbReference type="AlphaFoldDB" id="A0A2S9SSW7"/>
<dbReference type="Proteomes" id="UP000238649">
    <property type="component" value="Unassembled WGS sequence"/>
</dbReference>
<dbReference type="EMBL" id="NXGH01000016">
    <property type="protein sequence ID" value="PRM89671.1"/>
    <property type="molecule type" value="Genomic_DNA"/>
</dbReference>
<protein>
    <recommendedName>
        <fullName evidence="1">Lipoprotein LPP20-like domain-containing protein</fullName>
    </recommendedName>
</protein>